<organism evidence="3 4">
    <name type="scientific">Mesorhizobium dulcispinae</name>
    <dbReference type="NCBI Taxonomy" id="3072316"/>
    <lineage>
        <taxon>Bacteria</taxon>
        <taxon>Pseudomonadati</taxon>
        <taxon>Pseudomonadota</taxon>
        <taxon>Alphaproteobacteria</taxon>
        <taxon>Hyphomicrobiales</taxon>
        <taxon>Phyllobacteriaceae</taxon>
        <taxon>Mesorhizobium</taxon>
    </lineage>
</organism>
<evidence type="ECO:0000256" key="1">
    <source>
        <dbReference type="SAM" id="Phobius"/>
    </source>
</evidence>
<feature type="transmembrane region" description="Helical" evidence="1">
    <location>
        <begin position="50"/>
        <end position="68"/>
    </location>
</feature>
<keyword evidence="1" id="KW-0812">Transmembrane</keyword>
<evidence type="ECO:0000313" key="3">
    <source>
        <dbReference type="EMBL" id="MDX8475661.1"/>
    </source>
</evidence>
<feature type="transmembrane region" description="Helical" evidence="1">
    <location>
        <begin position="183"/>
        <end position="208"/>
    </location>
</feature>
<proteinExistence type="predicted"/>
<feature type="transmembrane region" description="Helical" evidence="1">
    <location>
        <begin position="88"/>
        <end position="106"/>
    </location>
</feature>
<protein>
    <submittedName>
        <fullName evidence="3">Phosphatase PAP2 family protein</fullName>
    </submittedName>
</protein>
<dbReference type="Pfam" id="PF14378">
    <property type="entry name" value="PAP2_3"/>
    <property type="match status" value="1"/>
</dbReference>
<feature type="transmembrane region" description="Helical" evidence="1">
    <location>
        <begin position="151"/>
        <end position="171"/>
    </location>
</feature>
<name>A0ABU4XLQ1_9HYPH</name>
<evidence type="ECO:0000313" key="4">
    <source>
        <dbReference type="Proteomes" id="UP001271780"/>
    </source>
</evidence>
<feature type="transmembrane region" description="Helical" evidence="1">
    <location>
        <begin position="250"/>
        <end position="273"/>
    </location>
</feature>
<dbReference type="InterPro" id="IPR026841">
    <property type="entry name" value="Aur1/Ipt1"/>
</dbReference>
<reference evidence="3 4" key="1">
    <citation type="submission" date="2023-08" db="EMBL/GenBank/DDBJ databases">
        <title>Implementing the SeqCode for naming new Mesorhizobium species isolated from Vachellia karroo root nodules.</title>
        <authorList>
            <person name="Van Lill M."/>
        </authorList>
    </citation>
    <scope>NUCLEOTIDE SEQUENCE [LARGE SCALE GENOMIC DNA]</scope>
    <source>
        <strain evidence="3 4">VK23A</strain>
    </source>
</reference>
<evidence type="ECO:0000259" key="2">
    <source>
        <dbReference type="Pfam" id="PF14378"/>
    </source>
</evidence>
<comment type="caution">
    <text evidence="3">The sequence shown here is derived from an EMBL/GenBank/DDBJ whole genome shotgun (WGS) entry which is preliminary data.</text>
</comment>
<feature type="transmembrane region" description="Helical" evidence="1">
    <location>
        <begin position="280"/>
        <end position="300"/>
    </location>
</feature>
<keyword evidence="1" id="KW-1133">Transmembrane helix</keyword>
<accession>A0ABU4XLQ1</accession>
<feature type="domain" description="Inositolphosphotransferase Aur1/Ipt1" evidence="2">
    <location>
        <begin position="160"/>
        <end position="314"/>
    </location>
</feature>
<keyword evidence="1" id="KW-0472">Membrane</keyword>
<dbReference type="RefSeq" id="WP_320318463.1">
    <property type="nucleotide sequence ID" value="NZ_JAVIIX010000021.1"/>
</dbReference>
<gene>
    <name evidence="3" type="ORF">RFM27_26605</name>
</gene>
<dbReference type="Proteomes" id="UP001271780">
    <property type="component" value="Unassembled WGS sequence"/>
</dbReference>
<keyword evidence="4" id="KW-1185">Reference proteome</keyword>
<feature type="transmembrane region" description="Helical" evidence="1">
    <location>
        <begin position="12"/>
        <end position="38"/>
    </location>
</feature>
<sequence length="334" mass="36536">MDVSEAVPAKHFRITTTGVAALCLMYVAAAIMVAPRTYFAMLTEYTLRKYSLPVPLFALFGMAGVAIVSRPSSPLTFTLEKLRHRGKGALIVVGIFVLCAAAFSTIKHVTPIYVPFFADPFLAWLDAAIHAGDAWRLAHAIFPPQLEPGLFVLYGPVWFIQMVGMVLIAAFTNDGACRARYFFSFLLVAVLVGSLVRIIGSSAGPIFFERIVGSDRFNGLMSALAATSSGRAMIATSDYLYSSYALDRTVFGTGIAAMPSMHVAVALLNALFLSQFGRAIRYWGWFYFGAIMFGSVYFGWHYAIDGYFSIIATIAIWRYSGRRIGGATPARWAP</sequence>
<dbReference type="EMBL" id="JAVIIZ010000022">
    <property type="protein sequence ID" value="MDX8475661.1"/>
    <property type="molecule type" value="Genomic_DNA"/>
</dbReference>